<proteinExistence type="predicted"/>
<organism evidence="1 2">
    <name type="scientific">Vibrio albus</name>
    <dbReference type="NCBI Taxonomy" id="2200953"/>
    <lineage>
        <taxon>Bacteria</taxon>
        <taxon>Pseudomonadati</taxon>
        <taxon>Pseudomonadota</taxon>
        <taxon>Gammaproteobacteria</taxon>
        <taxon>Vibrionales</taxon>
        <taxon>Vibrionaceae</taxon>
        <taxon>Vibrio</taxon>
    </lineage>
</organism>
<keyword evidence="2" id="KW-1185">Reference proteome</keyword>
<reference evidence="1 2" key="1">
    <citation type="submission" date="2018-05" db="EMBL/GenBank/DDBJ databases">
        <title>Vibrio limimaris sp. nov., isolated from marine sediment.</title>
        <authorList>
            <person name="Li C.-M."/>
        </authorList>
    </citation>
    <scope>NUCLEOTIDE SEQUENCE [LARGE SCALE GENOMIC DNA]</scope>
    <source>
        <strain evidence="1 2">E4404</strain>
    </source>
</reference>
<evidence type="ECO:0000313" key="1">
    <source>
        <dbReference type="EMBL" id="PWI34799.1"/>
    </source>
</evidence>
<dbReference type="EMBL" id="QFWT01000001">
    <property type="protein sequence ID" value="PWI34799.1"/>
    <property type="molecule type" value="Genomic_DNA"/>
</dbReference>
<evidence type="ECO:0000313" key="2">
    <source>
        <dbReference type="Proteomes" id="UP000245362"/>
    </source>
</evidence>
<accession>A0A2U3BDC2</accession>
<name>A0A2U3BDC2_9VIBR</name>
<dbReference type="Gene3D" id="1.25.40.10">
    <property type="entry name" value="Tetratricopeptide repeat domain"/>
    <property type="match status" value="1"/>
</dbReference>
<dbReference type="RefSeq" id="WP_109317954.1">
    <property type="nucleotide sequence ID" value="NZ_QFWT01000001.1"/>
</dbReference>
<dbReference type="SUPFAM" id="SSF48452">
    <property type="entry name" value="TPR-like"/>
    <property type="match status" value="1"/>
</dbReference>
<dbReference type="Proteomes" id="UP000245362">
    <property type="component" value="Unassembled WGS sequence"/>
</dbReference>
<comment type="caution">
    <text evidence="1">The sequence shown here is derived from an EMBL/GenBank/DDBJ whole genome shotgun (WGS) entry which is preliminary data.</text>
</comment>
<gene>
    <name evidence="1" type="ORF">DI392_00505</name>
</gene>
<sequence length="222" mass="25592">MRSQIIKTTPLLLIGLLCIGVAFYSVKMGVGSLYAKTVSNELRSLSSSLKDSRAEGEMEKKMQFVESMLFWDSDSPHALTQAGFFIEHKGRLLDDQKLKEQSERYFDQTVELRPLWPEAYIQKAYLLAELGASMDEVAEQIEKAVYVGPYERSTAKAMLNLYFANWEKLIPEQKIQVSRVLLRHGKYSIGYWELRQLISISPNKDKMCNLLKFNGINYRECQ</sequence>
<protein>
    <recommendedName>
        <fullName evidence="3">Tetratricopeptide repeat protein</fullName>
    </recommendedName>
</protein>
<dbReference type="OrthoDB" id="5874420at2"/>
<dbReference type="InterPro" id="IPR011990">
    <property type="entry name" value="TPR-like_helical_dom_sf"/>
</dbReference>
<evidence type="ECO:0008006" key="3">
    <source>
        <dbReference type="Google" id="ProtNLM"/>
    </source>
</evidence>
<dbReference type="AlphaFoldDB" id="A0A2U3BDC2"/>